<keyword evidence="2" id="KW-0472">Membrane</keyword>
<sequence length="247" mass="28909">MNRTERIIWLVCVILTLTVMIGIIECRADTVSQTSLESEVSCGRMGQELIDRGDYELAVSSLEQSLKNHPRSDWLYSLLGRAYFKMGDLELAEAQFRKALDINKNNPVAKRMVLEMRKTQDLLRDRDFYEWINIAKERAADLVTLVIGVWLGTLLSGISGRFYSHFVRTNFRKALAKKDFDYVTDILEDLQIKREKAQLRMRLRELLKEYDLEEAKEMIIEYVDDREIEDKLVHFLVQIHKKSQAKS</sequence>
<keyword evidence="2" id="KW-1133">Transmembrane helix</keyword>
<evidence type="ECO:0000313" key="4">
    <source>
        <dbReference type="Proteomes" id="UP000002601"/>
    </source>
</evidence>
<dbReference type="Proteomes" id="UP000002601">
    <property type="component" value="Chromosome"/>
</dbReference>
<dbReference type="OrthoDB" id="5452457at2"/>
<dbReference type="KEGG" id="dsa:Desal_2376"/>
<dbReference type="EMBL" id="CP001649">
    <property type="protein sequence ID" value="ACS80432.1"/>
    <property type="molecule type" value="Genomic_DNA"/>
</dbReference>
<dbReference type="HOGENOM" id="CLU_1123125_0_0_7"/>
<feature type="transmembrane region" description="Helical" evidence="2">
    <location>
        <begin position="142"/>
        <end position="163"/>
    </location>
</feature>
<feature type="repeat" description="TPR" evidence="1">
    <location>
        <begin position="73"/>
        <end position="106"/>
    </location>
</feature>
<keyword evidence="1" id="KW-0802">TPR repeat</keyword>
<proteinExistence type="predicted"/>
<dbReference type="eggNOG" id="ENOG50344N5">
    <property type="taxonomic scope" value="Bacteria"/>
</dbReference>
<dbReference type="SUPFAM" id="SSF48452">
    <property type="entry name" value="TPR-like"/>
    <property type="match status" value="1"/>
</dbReference>
<dbReference type="InterPro" id="IPR019734">
    <property type="entry name" value="TPR_rpt"/>
</dbReference>
<accession>C6BXC6</accession>
<organism evidence="3 4">
    <name type="scientific">Maridesulfovibrio salexigens (strain ATCC 14822 / DSM 2638 / NCIMB 8403 / VKM B-1763)</name>
    <name type="common">Desulfovibrio salexigens</name>
    <dbReference type="NCBI Taxonomy" id="526222"/>
    <lineage>
        <taxon>Bacteria</taxon>
        <taxon>Pseudomonadati</taxon>
        <taxon>Thermodesulfobacteriota</taxon>
        <taxon>Desulfovibrionia</taxon>
        <taxon>Desulfovibrionales</taxon>
        <taxon>Desulfovibrionaceae</taxon>
        <taxon>Maridesulfovibrio</taxon>
    </lineage>
</organism>
<evidence type="ECO:0000256" key="2">
    <source>
        <dbReference type="SAM" id="Phobius"/>
    </source>
</evidence>
<dbReference type="STRING" id="526222.Desal_2376"/>
<evidence type="ECO:0000313" key="3">
    <source>
        <dbReference type="EMBL" id="ACS80432.1"/>
    </source>
</evidence>
<dbReference type="PROSITE" id="PS50005">
    <property type="entry name" value="TPR"/>
    <property type="match status" value="1"/>
</dbReference>
<protein>
    <submittedName>
        <fullName evidence="3">TPR repeat-containing protein</fullName>
    </submittedName>
</protein>
<name>C6BXC6_MARSD</name>
<feature type="transmembrane region" description="Helical" evidence="2">
    <location>
        <begin position="7"/>
        <end position="24"/>
    </location>
</feature>
<dbReference type="AlphaFoldDB" id="C6BXC6"/>
<dbReference type="RefSeq" id="WP_015852248.1">
    <property type="nucleotide sequence ID" value="NC_012881.1"/>
</dbReference>
<dbReference type="SMART" id="SM00028">
    <property type="entry name" value="TPR"/>
    <property type="match status" value="2"/>
</dbReference>
<dbReference type="InterPro" id="IPR011990">
    <property type="entry name" value="TPR-like_helical_dom_sf"/>
</dbReference>
<keyword evidence="4" id="KW-1185">Reference proteome</keyword>
<dbReference type="Pfam" id="PF14559">
    <property type="entry name" value="TPR_19"/>
    <property type="match status" value="1"/>
</dbReference>
<evidence type="ECO:0000256" key="1">
    <source>
        <dbReference type="PROSITE-ProRule" id="PRU00339"/>
    </source>
</evidence>
<keyword evidence="2" id="KW-0812">Transmembrane</keyword>
<reference evidence="3 4" key="1">
    <citation type="submission" date="2009-06" db="EMBL/GenBank/DDBJ databases">
        <title>Complete sequence of Desulfovibrio salexigens DSM 2638.</title>
        <authorList>
            <consortium name="US DOE Joint Genome Institute"/>
            <person name="Lucas S."/>
            <person name="Copeland A."/>
            <person name="Lapidus A."/>
            <person name="Glavina del Rio T."/>
            <person name="Tice H."/>
            <person name="Bruce D."/>
            <person name="Goodwin L."/>
            <person name="Pitluck S."/>
            <person name="Munk A.C."/>
            <person name="Brettin T."/>
            <person name="Detter J.C."/>
            <person name="Han C."/>
            <person name="Tapia R."/>
            <person name="Larimer F."/>
            <person name="Land M."/>
            <person name="Hauser L."/>
            <person name="Kyrpides N."/>
            <person name="Anderson I."/>
            <person name="Wall J.D."/>
            <person name="Arkin A.P."/>
            <person name="Dehal P."/>
            <person name="Chivian D."/>
            <person name="Giles B."/>
            <person name="Hazen T.C."/>
        </authorList>
    </citation>
    <scope>NUCLEOTIDE SEQUENCE [LARGE SCALE GENOMIC DNA]</scope>
    <source>
        <strain evidence="4">ATCC 14822 / DSM 2638 / NCIMB 8403 / VKM B-1763</strain>
    </source>
</reference>
<gene>
    <name evidence="3" type="ordered locus">Desal_2376</name>
</gene>
<dbReference type="Gene3D" id="1.25.40.10">
    <property type="entry name" value="Tetratricopeptide repeat domain"/>
    <property type="match status" value="1"/>
</dbReference>